<dbReference type="Gene3D" id="3.40.30.10">
    <property type="entry name" value="Glutaredoxin"/>
    <property type="match status" value="2"/>
</dbReference>
<organism evidence="3 5">
    <name type="scientific">Schizosaccharomyces japonicus (strain yFS275 / FY16936)</name>
    <name type="common">Fission yeast</name>
    <dbReference type="NCBI Taxonomy" id="402676"/>
    <lineage>
        <taxon>Eukaryota</taxon>
        <taxon>Fungi</taxon>
        <taxon>Dikarya</taxon>
        <taxon>Ascomycota</taxon>
        <taxon>Taphrinomycotina</taxon>
        <taxon>Schizosaccharomycetes</taxon>
        <taxon>Schizosaccharomycetales</taxon>
        <taxon>Schizosaccharomycetaceae</taxon>
        <taxon>Schizosaccharomyces</taxon>
    </lineage>
</organism>
<dbReference type="InterPro" id="IPR013766">
    <property type="entry name" value="Thioredoxin_domain"/>
</dbReference>
<dbReference type="InterPro" id="IPR036249">
    <property type="entry name" value="Thioredoxin-like_sf"/>
</dbReference>
<dbReference type="VEuPathDB" id="FungiDB:SJAG_04046"/>
<dbReference type="PANTHER" id="PTHR45815">
    <property type="entry name" value="PROTEIN DISULFIDE-ISOMERASE A6"/>
    <property type="match status" value="1"/>
</dbReference>
<dbReference type="OMA" id="YLDSFCT"/>
<reference evidence="3 5" key="1">
    <citation type="journal article" date="2011" name="Science">
        <title>Comparative functional genomics of the fission yeasts.</title>
        <authorList>
            <person name="Rhind N."/>
            <person name="Chen Z."/>
            <person name="Yassour M."/>
            <person name="Thompson D.A."/>
            <person name="Haas B.J."/>
            <person name="Habib N."/>
            <person name="Wapinski I."/>
            <person name="Roy S."/>
            <person name="Lin M.F."/>
            <person name="Heiman D.I."/>
            <person name="Young S.K."/>
            <person name="Furuya K."/>
            <person name="Guo Y."/>
            <person name="Pidoux A."/>
            <person name="Chen H.M."/>
            <person name="Robbertse B."/>
            <person name="Goldberg J.M."/>
            <person name="Aoki K."/>
            <person name="Bayne E.H."/>
            <person name="Berlin A.M."/>
            <person name="Desjardins C.A."/>
            <person name="Dobbs E."/>
            <person name="Dukaj L."/>
            <person name="Fan L."/>
            <person name="FitzGerald M.G."/>
            <person name="French C."/>
            <person name="Gujja S."/>
            <person name="Hansen K."/>
            <person name="Keifenheim D."/>
            <person name="Levin J.Z."/>
            <person name="Mosher R.A."/>
            <person name="Mueller C.A."/>
            <person name="Pfiffner J."/>
            <person name="Priest M."/>
            <person name="Russ C."/>
            <person name="Smialowska A."/>
            <person name="Swoboda P."/>
            <person name="Sykes S.M."/>
            <person name="Vaughn M."/>
            <person name="Vengrova S."/>
            <person name="Yoder R."/>
            <person name="Zeng Q."/>
            <person name="Allshire R."/>
            <person name="Baulcombe D."/>
            <person name="Birren B.W."/>
            <person name="Brown W."/>
            <person name="Ekwall K."/>
            <person name="Kellis M."/>
            <person name="Leatherwood J."/>
            <person name="Levin H."/>
            <person name="Margalit H."/>
            <person name="Martienssen R."/>
            <person name="Nieduszynski C.A."/>
            <person name="Spatafora J.W."/>
            <person name="Friedman N."/>
            <person name="Dalgaard J.Z."/>
            <person name="Baumann P."/>
            <person name="Niki H."/>
            <person name="Regev A."/>
            <person name="Nusbaum C."/>
        </authorList>
    </citation>
    <scope>NUCLEOTIDE SEQUENCE [LARGE SCALE GENOMIC DNA]</scope>
    <source>
        <strain evidence="5">yFS275 / FY16936</strain>
    </source>
</reference>
<dbReference type="InterPro" id="IPR017937">
    <property type="entry name" value="Thioredoxin_CS"/>
</dbReference>
<dbReference type="eggNOG" id="KOG0191">
    <property type="taxonomic scope" value="Eukaryota"/>
</dbReference>
<evidence type="ECO:0000256" key="1">
    <source>
        <dbReference type="SAM" id="SignalP"/>
    </source>
</evidence>
<dbReference type="RefSeq" id="XP_002175167.1">
    <property type="nucleotide sequence ID" value="XM_002175131.2"/>
</dbReference>
<dbReference type="EMBL" id="KE651167">
    <property type="protein sequence ID" value="EEB08874.1"/>
    <property type="molecule type" value="Genomic_DNA"/>
</dbReference>
<dbReference type="STRING" id="402676.B6K5S0"/>
<dbReference type="GO" id="GO:0034976">
    <property type="term" value="P:response to endoplasmic reticulum stress"/>
    <property type="evidence" value="ECO:0000318"/>
    <property type="project" value="GO_Central"/>
</dbReference>
<dbReference type="SUPFAM" id="SSF52833">
    <property type="entry name" value="Thioredoxin-like"/>
    <property type="match status" value="1"/>
</dbReference>
<keyword evidence="5" id="KW-1185">Reference proteome</keyword>
<dbReference type="PANTHER" id="PTHR45815:SF3">
    <property type="entry name" value="PROTEIN DISULFIDE-ISOMERASE A6"/>
    <property type="match status" value="1"/>
</dbReference>
<sequence>MRIFSSVFWLALVIPALALFSSSSPVIQLNDKTFEKSIATSPATLVLFYAPWCGYCQKFAPTYEKLATRLKSIIPVVAVDCNEESNKQLCSRFEVTGFPTVKMVTFADRFDQSLMNIEPRIHSYNGARDFASLKKFVAKNLPHRIRRITSVEQLDDFISSKDYLYSVILVSEKPKASMMYKSLSNYFPSVQFAQARLSDKLPLSHFPDITASSKSNSTLLFYNPATESYIPYEGPNDFLSIRDFVDTNTKNVCPLNYLQFVCKKNRCLVGFFDREKHDADDYFNKFIRLNVPGFMSVPLDKSYTSVQKLLSSLTSEPNVDTVMFDWKHSQYALKPVDSTLQAWVTDIKLGDFRDYHHFDYDALMEETCRKTQSQENENDDDVNDEL</sequence>
<evidence type="ECO:0000313" key="5">
    <source>
        <dbReference type="Proteomes" id="UP000001744"/>
    </source>
</evidence>
<accession>B6K5S0</accession>
<dbReference type="GeneID" id="7047569"/>
<dbReference type="Pfam" id="PF00085">
    <property type="entry name" value="Thioredoxin"/>
    <property type="match status" value="1"/>
</dbReference>
<protein>
    <submittedName>
        <fullName evidence="3">Thioredoxin family protein</fullName>
    </submittedName>
</protein>
<evidence type="ECO:0000313" key="3">
    <source>
        <dbReference type="EMBL" id="EEB08874.1"/>
    </source>
</evidence>
<name>B6K5S0_SCHJY</name>
<dbReference type="GO" id="GO:0005783">
    <property type="term" value="C:endoplasmic reticulum"/>
    <property type="evidence" value="ECO:0000318"/>
    <property type="project" value="GO_Central"/>
</dbReference>
<feature type="domain" description="Thioredoxin" evidence="2">
    <location>
        <begin position="8"/>
        <end position="142"/>
    </location>
</feature>
<gene>
    <name evidence="4" type="primary">mpd1</name>
    <name evidence="3" type="ORF">SJAG_04046</name>
</gene>
<evidence type="ECO:0000313" key="4">
    <source>
        <dbReference type="JaponicusDB" id="SJAG_04046"/>
    </source>
</evidence>
<evidence type="ECO:0000259" key="2">
    <source>
        <dbReference type="PROSITE" id="PS51352"/>
    </source>
</evidence>
<dbReference type="AlphaFoldDB" id="B6K5S0"/>
<dbReference type="Proteomes" id="UP000001744">
    <property type="component" value="Unassembled WGS sequence"/>
</dbReference>
<dbReference type="OrthoDB" id="10264505at2759"/>
<feature type="signal peptide" evidence="1">
    <location>
        <begin position="1"/>
        <end position="18"/>
    </location>
</feature>
<feature type="chain" id="PRO_5002845092" evidence="1">
    <location>
        <begin position="19"/>
        <end position="386"/>
    </location>
</feature>
<keyword evidence="1" id="KW-0732">Signal</keyword>
<proteinExistence type="predicted"/>
<dbReference type="PROSITE" id="PS00194">
    <property type="entry name" value="THIOREDOXIN_1"/>
    <property type="match status" value="1"/>
</dbReference>
<dbReference type="JaponicusDB" id="SJAG_04046">
    <property type="gene designation" value="mpd1"/>
</dbReference>
<dbReference type="PROSITE" id="PS51352">
    <property type="entry name" value="THIOREDOXIN_2"/>
    <property type="match status" value="1"/>
</dbReference>
<dbReference type="GO" id="GO:0015035">
    <property type="term" value="F:protein-disulfide reductase activity"/>
    <property type="evidence" value="ECO:0000318"/>
    <property type="project" value="GO_Central"/>
</dbReference>
<dbReference type="HOGENOM" id="CLU_765385_0_0_1"/>